<dbReference type="Proteomes" id="UP001330749">
    <property type="component" value="Unassembled WGS sequence"/>
</dbReference>
<dbReference type="RefSeq" id="WP_327968024.1">
    <property type="nucleotide sequence ID" value="NZ_JARMQG010000130.1"/>
</dbReference>
<sequence length="91" mass="10671">MDLTLKKLQQLHQSVQKLETVLQEVWTNVDDLEEDPGFKDLKKNAKQSKNGLMERLIEFNQFLEEIPEDGTAAVDFEDAISELMDWIKEYK</sequence>
<comment type="caution">
    <text evidence="1">The sequence shown here is derived from an EMBL/GenBank/DDBJ whole genome shotgun (WGS) entry which is preliminary data.</text>
</comment>
<organism evidence="1 2">
    <name type="scientific">Bacillus xiapuensis</name>
    <dbReference type="NCBI Taxonomy" id="2014075"/>
    <lineage>
        <taxon>Bacteria</taxon>
        <taxon>Bacillati</taxon>
        <taxon>Bacillota</taxon>
        <taxon>Bacilli</taxon>
        <taxon>Bacillales</taxon>
        <taxon>Bacillaceae</taxon>
        <taxon>Bacillus</taxon>
    </lineage>
</organism>
<proteinExistence type="predicted"/>
<reference evidence="1 2" key="1">
    <citation type="submission" date="2023-03" db="EMBL/GenBank/DDBJ databases">
        <title>Bacillus Genome Sequencing.</title>
        <authorList>
            <person name="Dunlap C."/>
        </authorList>
    </citation>
    <scope>NUCLEOTIDE SEQUENCE [LARGE SCALE GENOMIC DNA]</scope>
    <source>
        <strain evidence="1 2">B-14544</strain>
    </source>
</reference>
<accession>A0ABU6NAE7</accession>
<protein>
    <submittedName>
        <fullName evidence="1">Uncharacterized protein</fullName>
    </submittedName>
</protein>
<gene>
    <name evidence="1" type="ORF">P4447_11130</name>
</gene>
<keyword evidence="2" id="KW-1185">Reference proteome</keyword>
<evidence type="ECO:0000313" key="2">
    <source>
        <dbReference type="Proteomes" id="UP001330749"/>
    </source>
</evidence>
<evidence type="ECO:0000313" key="1">
    <source>
        <dbReference type="EMBL" id="MED3563003.1"/>
    </source>
</evidence>
<dbReference type="EMBL" id="JARMQG010000130">
    <property type="protein sequence ID" value="MED3563003.1"/>
    <property type="molecule type" value="Genomic_DNA"/>
</dbReference>
<name>A0ABU6NAE7_9BACI</name>